<evidence type="ECO:0000313" key="1">
    <source>
        <dbReference type="EMBL" id="OBQ45649.1"/>
    </source>
</evidence>
<name>A0A1B7X8D7_APHFL</name>
<protein>
    <submittedName>
        <fullName evidence="1">Uncharacterized protein</fullName>
    </submittedName>
</protein>
<comment type="caution">
    <text evidence="1">The sequence shown here is derived from an EMBL/GenBank/DDBJ whole genome shotgun (WGS) entry which is preliminary data.</text>
</comment>
<dbReference type="Proteomes" id="UP000092093">
    <property type="component" value="Unassembled WGS sequence"/>
</dbReference>
<organism evidence="1 2">
    <name type="scientific">Aphanizomenon flos-aquae WA102</name>
    <dbReference type="NCBI Taxonomy" id="1710896"/>
    <lineage>
        <taxon>Bacteria</taxon>
        <taxon>Bacillati</taxon>
        <taxon>Cyanobacteriota</taxon>
        <taxon>Cyanophyceae</taxon>
        <taxon>Nostocales</taxon>
        <taxon>Aphanizomenonaceae</taxon>
        <taxon>Aphanizomenon</taxon>
    </lineage>
</organism>
<sequence length="111" mass="12596">MQPTVSHTECNDYQDIDLKVVFKEGTLSQPIKCAWLRIYSEDYVQCSSCDAHAQIYCIDVNSLRPHHNGVGPEGYAGFIDEDGVNWKIIGCPQLLDNIPNPPGWRFSLKRQ</sequence>
<dbReference type="AlphaFoldDB" id="A0A1B7X8D7"/>
<dbReference type="EMBL" id="LJOW01000001">
    <property type="protein sequence ID" value="OBQ45649.1"/>
    <property type="molecule type" value="Genomic_DNA"/>
</dbReference>
<proteinExistence type="predicted"/>
<accession>A0A1B7X8D7</accession>
<gene>
    <name evidence="1" type="ORF">AN484_00065</name>
</gene>
<reference evidence="1 2" key="1">
    <citation type="submission" date="2015-09" db="EMBL/GenBank/DDBJ databases">
        <title>Aphanizomenon flos-aquae WA102.</title>
        <authorList>
            <person name="Driscoll C."/>
        </authorList>
    </citation>
    <scope>NUCLEOTIDE SEQUENCE [LARGE SCALE GENOMIC DNA]</scope>
    <source>
        <strain evidence="1">WA102</strain>
    </source>
</reference>
<evidence type="ECO:0000313" key="2">
    <source>
        <dbReference type="Proteomes" id="UP000092093"/>
    </source>
</evidence>